<organism evidence="9 10">
    <name type="scientific">Corynebacterium freneyi DNF00450</name>
    <dbReference type="NCBI Taxonomy" id="1287475"/>
    <lineage>
        <taxon>Bacteria</taxon>
        <taxon>Bacillati</taxon>
        <taxon>Actinomycetota</taxon>
        <taxon>Actinomycetes</taxon>
        <taxon>Mycobacteriales</taxon>
        <taxon>Corynebacteriaceae</taxon>
        <taxon>Corynebacterium</taxon>
    </lineage>
</organism>
<keyword evidence="4 7" id="KW-0808">Transferase</keyword>
<sequence length="349" mass="37481">MRNGATSVSDAPSIQRTGGERVASVELGDPELERVVTEGMRASEELLIGELSKGEEFLVERVRHLADAGGKRFRPMFAMLSAQFGPRPDADDVVTAATVIEMTHLATLYHDDVMDEADMRRGVESANSRWGNSVAILSGDYLFANASRLLARLGAETVAHFARTFGDLVTGQMRESIGAPEGADQVEHYLQVIREKTGVLIASSGYLGALHAGADEKTVEALSRYGGLVGLVFQIVDDIIDISSDSEQSGKTPGTDLREGVFTLPVLYALREEGPVGDRLREILVGPVTDDDLVAEALDLLGRSAGPEQALALVRELMEEAEAVIADLPEIPAKDALRHVADYTIARVG</sequence>
<evidence type="ECO:0000256" key="8">
    <source>
        <dbReference type="SAM" id="MobiDB-lite"/>
    </source>
</evidence>
<comment type="cofactor">
    <cofactor evidence="1">
        <name>Mg(2+)</name>
        <dbReference type="ChEBI" id="CHEBI:18420"/>
    </cofactor>
</comment>
<name>A0A095Y5Z1_9CORY</name>
<evidence type="ECO:0000256" key="4">
    <source>
        <dbReference type="ARBA" id="ARBA00022679"/>
    </source>
</evidence>
<evidence type="ECO:0000313" key="10">
    <source>
        <dbReference type="Proteomes" id="UP000029548"/>
    </source>
</evidence>
<evidence type="ECO:0000256" key="3">
    <source>
        <dbReference type="ARBA" id="ARBA00006706"/>
    </source>
</evidence>
<dbReference type="EMBL" id="JRNE01000040">
    <property type="protein sequence ID" value="KGF17461.1"/>
    <property type="molecule type" value="Genomic_DNA"/>
</dbReference>
<reference evidence="9 10" key="1">
    <citation type="submission" date="2014-07" db="EMBL/GenBank/DDBJ databases">
        <authorList>
            <person name="McCorrison J."/>
            <person name="Sanka R."/>
            <person name="Torralba M."/>
            <person name="Gillis M."/>
            <person name="Haft D.H."/>
            <person name="Methe B."/>
            <person name="Sutton G."/>
            <person name="Nelson K.E."/>
        </authorList>
    </citation>
    <scope>NUCLEOTIDE SEQUENCE [LARGE SCALE GENOMIC DNA]</scope>
    <source>
        <strain evidence="9 10">DNF00450</strain>
    </source>
</reference>
<dbReference type="RefSeq" id="WP_035121386.1">
    <property type="nucleotide sequence ID" value="NZ_JRNE01000040.1"/>
</dbReference>
<keyword evidence="5" id="KW-0479">Metal-binding</keyword>
<dbReference type="SUPFAM" id="SSF48576">
    <property type="entry name" value="Terpenoid synthases"/>
    <property type="match status" value="1"/>
</dbReference>
<dbReference type="SFLD" id="SFLDS00005">
    <property type="entry name" value="Isoprenoid_Synthase_Type_I"/>
    <property type="match status" value="1"/>
</dbReference>
<evidence type="ECO:0000256" key="6">
    <source>
        <dbReference type="ARBA" id="ARBA00022842"/>
    </source>
</evidence>
<comment type="similarity">
    <text evidence="3 7">Belongs to the FPP/GGPP synthase family.</text>
</comment>
<evidence type="ECO:0000256" key="2">
    <source>
        <dbReference type="ARBA" id="ARBA00005128"/>
    </source>
</evidence>
<dbReference type="PROSITE" id="PS00444">
    <property type="entry name" value="POLYPRENYL_SYNTHASE_2"/>
    <property type="match status" value="1"/>
</dbReference>
<evidence type="ECO:0000313" key="9">
    <source>
        <dbReference type="EMBL" id="KGF17461.1"/>
    </source>
</evidence>
<comment type="caution">
    <text evidence="9">The sequence shown here is derived from an EMBL/GenBank/DDBJ whole genome shotgun (WGS) entry which is preliminary data.</text>
</comment>
<dbReference type="GO" id="GO:0008299">
    <property type="term" value="P:isoprenoid biosynthetic process"/>
    <property type="evidence" value="ECO:0007669"/>
    <property type="project" value="InterPro"/>
</dbReference>
<feature type="region of interest" description="Disordered" evidence="8">
    <location>
        <begin position="1"/>
        <end position="26"/>
    </location>
</feature>
<gene>
    <name evidence="9" type="ORF">HMPREF1650_04785</name>
</gene>
<evidence type="ECO:0000256" key="7">
    <source>
        <dbReference type="RuleBase" id="RU004466"/>
    </source>
</evidence>
<dbReference type="Proteomes" id="UP000029548">
    <property type="component" value="Unassembled WGS sequence"/>
</dbReference>
<dbReference type="GO" id="GO:0004659">
    <property type="term" value="F:prenyltransferase activity"/>
    <property type="evidence" value="ECO:0007669"/>
    <property type="project" value="InterPro"/>
</dbReference>
<dbReference type="GO" id="GO:0046872">
    <property type="term" value="F:metal ion binding"/>
    <property type="evidence" value="ECO:0007669"/>
    <property type="project" value="UniProtKB-KW"/>
</dbReference>
<dbReference type="eggNOG" id="COG0142">
    <property type="taxonomic scope" value="Bacteria"/>
</dbReference>
<dbReference type="InterPro" id="IPR033749">
    <property type="entry name" value="Polyprenyl_synt_CS"/>
</dbReference>
<dbReference type="InterPro" id="IPR008949">
    <property type="entry name" value="Isoprenoid_synthase_dom_sf"/>
</dbReference>
<dbReference type="Gene3D" id="1.10.600.10">
    <property type="entry name" value="Farnesyl Diphosphate Synthase"/>
    <property type="match status" value="1"/>
</dbReference>
<evidence type="ECO:0000256" key="5">
    <source>
        <dbReference type="ARBA" id="ARBA00022723"/>
    </source>
</evidence>
<evidence type="ECO:0000256" key="1">
    <source>
        <dbReference type="ARBA" id="ARBA00001946"/>
    </source>
</evidence>
<dbReference type="InterPro" id="IPR000092">
    <property type="entry name" value="Polyprenyl_synt"/>
</dbReference>
<keyword evidence="6" id="KW-0460">Magnesium</keyword>
<feature type="compositionally biased region" description="Polar residues" evidence="8">
    <location>
        <begin position="1"/>
        <end position="16"/>
    </location>
</feature>
<dbReference type="SFLD" id="SFLDG01017">
    <property type="entry name" value="Polyprenyl_Transferase_Like"/>
    <property type="match status" value="1"/>
</dbReference>
<accession>A0A095Y5Z1</accession>
<dbReference type="PANTHER" id="PTHR12001:SF69">
    <property type="entry name" value="ALL TRANS-POLYPRENYL-DIPHOSPHATE SYNTHASE PDSS1"/>
    <property type="match status" value="1"/>
</dbReference>
<dbReference type="PANTHER" id="PTHR12001">
    <property type="entry name" value="GERANYLGERANYL PYROPHOSPHATE SYNTHASE"/>
    <property type="match status" value="1"/>
</dbReference>
<dbReference type="CDD" id="cd00685">
    <property type="entry name" value="Trans_IPPS_HT"/>
    <property type="match status" value="1"/>
</dbReference>
<proteinExistence type="inferred from homology"/>
<protein>
    <submittedName>
        <fullName evidence="9">Geranylgeranyl pyrophosphate synthase</fullName>
    </submittedName>
</protein>
<dbReference type="AlphaFoldDB" id="A0A095Y5Z1"/>
<comment type="pathway">
    <text evidence="2">Isoprenoid biosynthesis.</text>
</comment>
<dbReference type="Pfam" id="PF00348">
    <property type="entry name" value="polyprenyl_synt"/>
    <property type="match status" value="1"/>
</dbReference>